<dbReference type="SMART" id="SM00498">
    <property type="entry name" value="FH2"/>
    <property type="match status" value="1"/>
</dbReference>
<dbReference type="GO" id="GO:0005737">
    <property type="term" value="C:cytoplasm"/>
    <property type="evidence" value="ECO:0007669"/>
    <property type="project" value="TreeGrafter"/>
</dbReference>
<sequence length="1348" mass="148741">MEYWDFLYWREEIPLIDDIENAFTFPTEENVEAKPFSFLQSASSTYAIPWRSDQEFRPVKARFYPRADRVLPDLEECQLLSLLGSAPYTEDGDAHPPTPFAGIPPAASSPASFHRQLVAQLQKKLSSSPDMGNRGSSSSNAPSPDKKPSGTGQSGKSSKETSKVAKTESKNAKGSKIQNSSEKNPSRSPPKDLQLRSESGESLVSSCSPNSNRISGVRVDSTPSPDTSSVSSSLFVDVQEKFSSPDEQGTNEIETSSLTECPSPPPVEQIIPVLDTVFCVPDEEEHNLQSLQEEPEVVDEVEVEEEVEATAEPELEVEDEEEDEDDDFEECNFQDTTEDLSDSSEQMSPLKEYTTPERRNGTRSCPGTPDTHHSADASLFYQCRERKGSLGSVYRGGVLPTIGSVLRLNMRDEEGTLNEEDELKNLRASTQSLSVPRLQVTPHRHRYRSSAFASNRRDRSSSELCLHAAPSTVPQVLRRYCSQGLSVPKSECRLRRVASLTLDKATLEKHVERPKYLPQELDFSMYEKFQGQMLVNWFISAFPEDHKLSRKELRLLAAQFCTNLLFAGVLRHVDSENTDKYFRPDEMYQWSKLESSAPPSAYQTPGRLSPSAWPPKTPVSPAYSERELREVIADLHDHRIKEREKPSVFHFKPAHRIEYDERVARLELQLEKYQTLTEIEELTKRAKYVSCPTSPHSPCASTQTEPPRPTLSSSSQYDIASSVSLLSRSRYCQTESIRCWSKSVQTDDGCSPLARASAWVQTEDTGPDVIRGLPRTRSDMSEILPSLVTDRKTYFYRPSGSVSSFSLCSSTLLPEEHEAKTDTTSEPPNAMLCERCSNLKVSLASTQTDFLSELQPGTVPISDTSSSSSPSDAVSISQHPKDSCAGIPPPLQGSSSIPPPPPMPGTSSIPPPPPPPPMPGSSIPPPPPPPPPPPGSGIPPPPPPPPPPGSGIPPPPPPPPPPPGSGIPPPPPPPPPMPGCGPPPPPPPPPMPGCGPPPPPPPPGCGVPPPPPPGFGAPPPPQPYIVRKPAIIPKQPMRPLYWTRIQINAPASAEKDSECLWDNLKETDLKIWDEFEELFSKQTKKKSPTQPKANTNSKAKEVAKLLDQKRSQNVGILISSLHLDISEIQNALYNFDTSVISTDTLQSIYDVRPTPDELQTISQHRTAQPDVPLDKPEQFLWELSLIPEYAIRIECIMFHASFSENLDQVENKLLNLKMTCDFLKSKCVENVISIILSLGNYMNGGNGARGQADGFGLEILPKLRDVKSKDNSLTLLHFVVKLYFTIFEQEKQAEECHLPVPEPSDVERAGTVSFDDVRKELDKLYVQTAGIRNCVFILQLAKGKSLKS</sequence>
<name>A0AAV1Z1H4_9ARAC</name>
<feature type="compositionally biased region" description="Polar residues" evidence="3">
    <location>
        <begin position="123"/>
        <end position="142"/>
    </location>
</feature>
<evidence type="ECO:0000256" key="1">
    <source>
        <dbReference type="ARBA" id="ARBA00005271"/>
    </source>
</evidence>
<dbReference type="GO" id="GO:0035556">
    <property type="term" value="P:intracellular signal transduction"/>
    <property type="evidence" value="ECO:0007669"/>
    <property type="project" value="InterPro"/>
</dbReference>
<feature type="compositionally biased region" description="Basic and acidic residues" evidence="3">
    <location>
        <begin position="189"/>
        <end position="199"/>
    </location>
</feature>
<feature type="domain" description="DEP" evidence="4">
    <location>
        <begin position="529"/>
        <end position="592"/>
    </location>
</feature>
<protein>
    <recommendedName>
        <fullName evidence="8">FH2 domain-containing protein</fullName>
    </recommendedName>
</protein>
<evidence type="ECO:0000259" key="5">
    <source>
        <dbReference type="PROSITE" id="PS51444"/>
    </source>
</evidence>
<feature type="region of interest" description="Disordered" evidence="3">
    <location>
        <begin position="692"/>
        <end position="715"/>
    </location>
</feature>
<accession>A0AAV1Z1H4</accession>
<dbReference type="Proteomes" id="UP001497382">
    <property type="component" value="Unassembled WGS sequence"/>
</dbReference>
<dbReference type="PROSITE" id="PS50186">
    <property type="entry name" value="DEP"/>
    <property type="match status" value="1"/>
</dbReference>
<dbReference type="GO" id="GO:0030866">
    <property type="term" value="P:cortical actin cytoskeleton organization"/>
    <property type="evidence" value="ECO:0007669"/>
    <property type="project" value="TreeGrafter"/>
</dbReference>
<evidence type="ECO:0000313" key="6">
    <source>
        <dbReference type="EMBL" id="CAL1265357.1"/>
    </source>
</evidence>
<dbReference type="InterPro" id="IPR042201">
    <property type="entry name" value="FH2_Formin_sf"/>
</dbReference>
<feature type="region of interest" description="Disordered" evidence="3">
    <location>
        <begin position="855"/>
        <end position="1026"/>
    </location>
</feature>
<evidence type="ECO:0000259" key="4">
    <source>
        <dbReference type="PROSITE" id="PS50186"/>
    </source>
</evidence>
<feature type="coiled-coil region" evidence="2">
    <location>
        <begin position="1199"/>
        <end position="1226"/>
    </location>
</feature>
<dbReference type="InterPro" id="IPR000591">
    <property type="entry name" value="DEP_dom"/>
</dbReference>
<evidence type="ECO:0000313" key="7">
    <source>
        <dbReference type="Proteomes" id="UP001497382"/>
    </source>
</evidence>
<gene>
    <name evidence="6" type="ORF">LARSCL_LOCUS2484</name>
</gene>
<comment type="similarity">
    <text evidence="1">Belongs to the formin homology family. Cappuccino subfamily.</text>
</comment>
<dbReference type="PANTHER" id="PTHR45920:SF7">
    <property type="entry name" value="FORMIN-G"/>
    <property type="match status" value="1"/>
</dbReference>
<keyword evidence="2" id="KW-0175">Coiled coil</keyword>
<feature type="compositionally biased region" description="Polar residues" evidence="3">
    <location>
        <begin position="245"/>
        <end position="260"/>
    </location>
</feature>
<feature type="compositionally biased region" description="Acidic residues" evidence="3">
    <location>
        <begin position="293"/>
        <end position="342"/>
    </location>
</feature>
<feature type="compositionally biased region" description="Low complexity" evidence="3">
    <location>
        <begin position="219"/>
        <end position="233"/>
    </location>
</feature>
<feature type="region of interest" description="Disordered" evidence="3">
    <location>
        <begin position="284"/>
        <end position="376"/>
    </location>
</feature>
<feature type="compositionally biased region" description="Pro residues" evidence="3">
    <location>
        <begin position="887"/>
        <end position="1023"/>
    </location>
</feature>
<dbReference type="SUPFAM" id="SSF101447">
    <property type="entry name" value="Formin homology 2 domain (FH2 domain)"/>
    <property type="match status" value="1"/>
</dbReference>
<dbReference type="Pfam" id="PF02181">
    <property type="entry name" value="FH2"/>
    <property type="match status" value="1"/>
</dbReference>
<dbReference type="InterPro" id="IPR015425">
    <property type="entry name" value="FH2_Formin"/>
</dbReference>
<dbReference type="EMBL" id="CAXIEN010000017">
    <property type="protein sequence ID" value="CAL1265357.1"/>
    <property type="molecule type" value="Genomic_DNA"/>
</dbReference>
<feature type="domain" description="FH2" evidence="5">
    <location>
        <begin position="1027"/>
        <end position="1348"/>
    </location>
</feature>
<evidence type="ECO:0000256" key="2">
    <source>
        <dbReference type="SAM" id="Coils"/>
    </source>
</evidence>
<feature type="compositionally biased region" description="Low complexity" evidence="3">
    <location>
        <begin position="858"/>
        <end position="877"/>
    </location>
</feature>
<keyword evidence="7" id="KW-1185">Reference proteome</keyword>
<dbReference type="Gene3D" id="1.20.58.2220">
    <property type="entry name" value="Formin, FH2 domain"/>
    <property type="match status" value="1"/>
</dbReference>
<proteinExistence type="inferred from homology"/>
<organism evidence="6 7">
    <name type="scientific">Larinioides sclopetarius</name>
    <dbReference type="NCBI Taxonomy" id="280406"/>
    <lineage>
        <taxon>Eukaryota</taxon>
        <taxon>Metazoa</taxon>
        <taxon>Ecdysozoa</taxon>
        <taxon>Arthropoda</taxon>
        <taxon>Chelicerata</taxon>
        <taxon>Arachnida</taxon>
        <taxon>Araneae</taxon>
        <taxon>Araneomorphae</taxon>
        <taxon>Entelegynae</taxon>
        <taxon>Araneoidea</taxon>
        <taxon>Araneidae</taxon>
        <taxon>Larinioides</taxon>
    </lineage>
</organism>
<comment type="caution">
    <text evidence="6">The sequence shown here is derived from an EMBL/GenBank/DDBJ whole genome shotgun (WGS) entry which is preliminary data.</text>
</comment>
<dbReference type="PROSITE" id="PS51444">
    <property type="entry name" value="FH2"/>
    <property type="match status" value="1"/>
</dbReference>
<dbReference type="GO" id="GO:0051015">
    <property type="term" value="F:actin filament binding"/>
    <property type="evidence" value="ECO:0007669"/>
    <property type="project" value="TreeGrafter"/>
</dbReference>
<dbReference type="GO" id="GO:0005856">
    <property type="term" value="C:cytoskeleton"/>
    <property type="evidence" value="ECO:0007669"/>
    <property type="project" value="TreeGrafter"/>
</dbReference>
<feature type="compositionally biased region" description="Basic and acidic residues" evidence="3">
    <location>
        <begin position="157"/>
        <end position="171"/>
    </location>
</feature>
<dbReference type="PANTHER" id="PTHR45920">
    <property type="entry name" value="FORMIN HOMOLOGY 2 DOMAIN CONTAINING, ISOFORM I"/>
    <property type="match status" value="1"/>
</dbReference>
<evidence type="ECO:0000256" key="3">
    <source>
        <dbReference type="SAM" id="MobiDB-lite"/>
    </source>
</evidence>
<feature type="region of interest" description="Disordered" evidence="3">
    <location>
        <begin position="88"/>
        <end position="268"/>
    </location>
</feature>
<evidence type="ECO:0008006" key="8">
    <source>
        <dbReference type="Google" id="ProtNLM"/>
    </source>
</evidence>
<feature type="region of interest" description="Disordered" evidence="3">
    <location>
        <begin position="598"/>
        <end position="620"/>
    </location>
</feature>
<reference evidence="6 7" key="1">
    <citation type="submission" date="2024-04" db="EMBL/GenBank/DDBJ databases">
        <authorList>
            <person name="Rising A."/>
            <person name="Reimegard J."/>
            <person name="Sonavane S."/>
            <person name="Akerstrom W."/>
            <person name="Nylinder S."/>
            <person name="Hedman E."/>
            <person name="Kallberg Y."/>
        </authorList>
    </citation>
    <scope>NUCLEOTIDE SEQUENCE [LARGE SCALE GENOMIC DNA]</scope>
</reference>